<organism evidence="3 4">
    <name type="scientific">Durusdinium trenchii</name>
    <dbReference type="NCBI Taxonomy" id="1381693"/>
    <lineage>
        <taxon>Eukaryota</taxon>
        <taxon>Sar</taxon>
        <taxon>Alveolata</taxon>
        <taxon>Dinophyceae</taxon>
        <taxon>Suessiales</taxon>
        <taxon>Symbiodiniaceae</taxon>
        <taxon>Durusdinium</taxon>
    </lineage>
</organism>
<feature type="transmembrane region" description="Helical" evidence="2">
    <location>
        <begin position="505"/>
        <end position="525"/>
    </location>
</feature>
<feature type="transmembrane region" description="Helical" evidence="2">
    <location>
        <begin position="78"/>
        <end position="99"/>
    </location>
</feature>
<gene>
    <name evidence="3" type="ORF">CCMP2556_LOCUS9680</name>
</gene>
<keyword evidence="2" id="KW-0812">Transmembrane</keyword>
<keyword evidence="4" id="KW-1185">Reference proteome</keyword>
<feature type="transmembrane region" description="Helical" evidence="2">
    <location>
        <begin position="430"/>
        <end position="448"/>
    </location>
</feature>
<keyword evidence="2" id="KW-0472">Membrane</keyword>
<evidence type="ECO:0000256" key="1">
    <source>
        <dbReference type="SAM" id="MobiDB-lite"/>
    </source>
</evidence>
<name>A0ABP0J538_9DINO</name>
<feature type="compositionally biased region" description="Basic and acidic residues" evidence="1">
    <location>
        <begin position="852"/>
        <end position="865"/>
    </location>
</feature>
<feature type="transmembrane region" description="Helical" evidence="2">
    <location>
        <begin position="601"/>
        <end position="629"/>
    </location>
</feature>
<keyword evidence="2" id="KW-1133">Transmembrane helix</keyword>
<accession>A0ABP0J538</accession>
<protein>
    <submittedName>
        <fullName evidence="3">Uncharacterized protein</fullName>
    </submittedName>
</protein>
<feature type="region of interest" description="Disordered" evidence="1">
    <location>
        <begin position="845"/>
        <end position="897"/>
    </location>
</feature>
<dbReference type="EMBL" id="CAXAMN010004447">
    <property type="protein sequence ID" value="CAK9009476.1"/>
    <property type="molecule type" value="Genomic_DNA"/>
</dbReference>
<proteinExistence type="predicted"/>
<evidence type="ECO:0000313" key="4">
    <source>
        <dbReference type="Proteomes" id="UP001642484"/>
    </source>
</evidence>
<sequence>MLASRWAISSRWAIGVGFGSFLLQQTPTSAEWRVAILLLGAAGIFGALLVTYGAMYLRPSSFHSLKLLEKGSRDACRYFAVSIALLGSFQFLLVALRLWPELLLVATLHELPADLVDAFPEGLELNLTNGVLSGGSLSSSHEPRLSLELPSLSLFDLCGGSLSWTLLSLDFGSPDLRNLGKMLVAYFYWSRTGQLQVPSFNSQVLQFELDEPVEVLLDQDLVACGAPRPLLPQPLMGTWLPATVRGVQPSTMLAQYKYQVYVGGSSDNAEELPACNGTEPLAACVCSVLPTALRRTSRLLIDLEEAPSLEELQASKAILALGSRSFAILEGFSFHHNQYWSHRRSSGQQLWRSYSKKELRLYEPLQCMTGLYCRKHGNSLLCSRHRLETGSSSGQAFFWALRWKLVLPLGMLLGWMACILASFITQGSLVLLFYWPLGYFAYAFLRHVDAPVPSIGRSLVVAIYTGMPFMVLHSMLEIVWHMWGDGDLLPSYLEEVIDLELNREFIFYVWLLWSSYLVNRLRFLAAQQRKAPPRLHPQRAEGQEASEAPTCRICFGGSESGRPSVEWMGRGIEVNPVKGYTRCRYVYSVQRAFYANILRSALVLHTVTLLVFGLVVLLCAYICLFMDWLQNGSTPESRQLFSESLMEQLTNVTGLEEAFRSATCETRFPCARVCASWVSSVEGEVMVGLSGCHSLGFFLSHAAGNENNPLPLISGLMILAGLIRVFCSLYRAVKLVSGKVLESAESMILDVYGPVDVPGGVEGVPGRTRGGHEGEGLELAEGLGGARCSAKMPEVSEAGDGDLGEEAGDLACEGCEGEELVEQLGHGDEKSAVDLPFHAVSDAQSVAADGQGAHEDPPVAAREDVPALSRDSPNTEELPFTSPLRMSVQTCDYPEDE</sequence>
<evidence type="ECO:0000313" key="3">
    <source>
        <dbReference type="EMBL" id="CAK9009476.1"/>
    </source>
</evidence>
<dbReference type="Proteomes" id="UP001642484">
    <property type="component" value="Unassembled WGS sequence"/>
</dbReference>
<reference evidence="3 4" key="1">
    <citation type="submission" date="2024-02" db="EMBL/GenBank/DDBJ databases">
        <authorList>
            <person name="Chen Y."/>
            <person name="Shah S."/>
            <person name="Dougan E. K."/>
            <person name="Thang M."/>
            <person name="Chan C."/>
        </authorList>
    </citation>
    <scope>NUCLEOTIDE SEQUENCE [LARGE SCALE GENOMIC DNA]</scope>
</reference>
<feature type="transmembrane region" description="Helical" evidence="2">
    <location>
        <begin position="460"/>
        <end position="483"/>
    </location>
</feature>
<feature type="transmembrane region" description="Helical" evidence="2">
    <location>
        <begin position="32"/>
        <end position="57"/>
    </location>
</feature>
<comment type="caution">
    <text evidence="3">The sequence shown here is derived from an EMBL/GenBank/DDBJ whole genome shotgun (WGS) entry which is preliminary data.</text>
</comment>
<evidence type="ECO:0000256" key="2">
    <source>
        <dbReference type="SAM" id="Phobius"/>
    </source>
</evidence>